<comment type="caution">
    <text evidence="3">The sequence shown here is derived from an EMBL/GenBank/DDBJ whole genome shotgun (WGS) entry which is preliminary data.</text>
</comment>
<feature type="region of interest" description="Disordered" evidence="1">
    <location>
        <begin position="75"/>
        <end position="95"/>
    </location>
</feature>
<gene>
    <name evidence="3" type="ORF">CHX27_03610</name>
</gene>
<protein>
    <recommendedName>
        <fullName evidence="2">HTH cro/C1-type domain-containing protein</fullName>
    </recommendedName>
</protein>
<dbReference type="Pfam" id="PF01381">
    <property type="entry name" value="HTH_3"/>
    <property type="match status" value="1"/>
</dbReference>
<sequence length="123" mass="13633">MAERIKEVMHRMSESPTSFADKLQVQRSSISHILSGRNKPSLDFVLKLLHAYPSISADYILFGTAVETIQGNKTETDLDTNNETTTPSAVAAVSSPNRDKKLKQVVLLYEDGTFSTYLPQATE</sequence>
<dbReference type="CDD" id="cd00093">
    <property type="entry name" value="HTH_XRE"/>
    <property type="match status" value="1"/>
</dbReference>
<evidence type="ECO:0000256" key="1">
    <source>
        <dbReference type="SAM" id="MobiDB-lite"/>
    </source>
</evidence>
<proteinExistence type="predicted"/>
<evidence type="ECO:0000259" key="2">
    <source>
        <dbReference type="PROSITE" id="PS50943"/>
    </source>
</evidence>
<dbReference type="Proteomes" id="UP000216035">
    <property type="component" value="Unassembled WGS sequence"/>
</dbReference>
<keyword evidence="4" id="KW-1185">Reference proteome</keyword>
<evidence type="ECO:0000313" key="4">
    <source>
        <dbReference type="Proteomes" id="UP000216035"/>
    </source>
</evidence>
<dbReference type="SMART" id="SM00530">
    <property type="entry name" value="HTH_XRE"/>
    <property type="match status" value="1"/>
</dbReference>
<feature type="compositionally biased region" description="Basic and acidic residues" evidence="1">
    <location>
        <begin position="1"/>
        <end position="13"/>
    </location>
</feature>
<reference evidence="3 4" key="1">
    <citation type="submission" date="2017-07" db="EMBL/GenBank/DDBJ databases">
        <title>Flavobacterium cyanobacteriorum sp. nov., isolated from cyanobacterial aggregates in a eutrophic lake.</title>
        <authorList>
            <person name="Cai H."/>
        </authorList>
    </citation>
    <scope>NUCLEOTIDE SEQUENCE [LARGE SCALE GENOMIC DNA]</scope>
    <source>
        <strain evidence="3 4">TH167</strain>
    </source>
</reference>
<dbReference type="Gene3D" id="1.10.260.40">
    <property type="entry name" value="lambda repressor-like DNA-binding domains"/>
    <property type="match status" value="1"/>
</dbReference>
<feature type="region of interest" description="Disordered" evidence="1">
    <location>
        <begin position="1"/>
        <end position="21"/>
    </location>
</feature>
<accession>A0A255ZZS0</accession>
<dbReference type="InterPro" id="IPR001387">
    <property type="entry name" value="Cro/C1-type_HTH"/>
</dbReference>
<dbReference type="InterPro" id="IPR010982">
    <property type="entry name" value="Lambda_DNA-bd_dom_sf"/>
</dbReference>
<dbReference type="OrthoDB" id="1034290at2"/>
<dbReference type="GO" id="GO:0003677">
    <property type="term" value="F:DNA binding"/>
    <property type="evidence" value="ECO:0007669"/>
    <property type="project" value="InterPro"/>
</dbReference>
<organism evidence="3 4">
    <name type="scientific">Flavobacterium aurantiibacter</name>
    <dbReference type="NCBI Taxonomy" id="2023067"/>
    <lineage>
        <taxon>Bacteria</taxon>
        <taxon>Pseudomonadati</taxon>
        <taxon>Bacteroidota</taxon>
        <taxon>Flavobacteriia</taxon>
        <taxon>Flavobacteriales</taxon>
        <taxon>Flavobacteriaceae</taxon>
        <taxon>Flavobacterium</taxon>
    </lineage>
</organism>
<dbReference type="PROSITE" id="PS50943">
    <property type="entry name" value="HTH_CROC1"/>
    <property type="match status" value="1"/>
</dbReference>
<feature type="domain" description="HTH cro/C1-type" evidence="2">
    <location>
        <begin position="19"/>
        <end position="60"/>
    </location>
</feature>
<dbReference type="EMBL" id="NOXX01000153">
    <property type="protein sequence ID" value="OYQ46936.1"/>
    <property type="molecule type" value="Genomic_DNA"/>
</dbReference>
<evidence type="ECO:0000313" key="3">
    <source>
        <dbReference type="EMBL" id="OYQ46936.1"/>
    </source>
</evidence>
<dbReference type="SUPFAM" id="SSF47413">
    <property type="entry name" value="lambda repressor-like DNA-binding domains"/>
    <property type="match status" value="1"/>
</dbReference>
<dbReference type="AlphaFoldDB" id="A0A255ZZS0"/>
<name>A0A255ZZS0_9FLAO</name>